<keyword evidence="4" id="KW-1185">Reference proteome</keyword>
<feature type="coiled-coil region" evidence="1">
    <location>
        <begin position="202"/>
        <end position="249"/>
    </location>
</feature>
<dbReference type="VEuPathDB" id="TrichDB:TVAG_374050"/>
<dbReference type="KEGG" id="tva:4767829"/>
<dbReference type="InParanoid" id="A2EBT6"/>
<proteinExistence type="predicted"/>
<sequence>MSSAQNSSRRTTRAGSQTSRSYTCSSARNLTRQYDNSPRIRFEYKEDPDFRQTRKNLMSAKNFDGYDTQNLVSFYWKLRDHAYYCALRARYNDATEAERLLKYLKAELDLRGQPVAEPKQKSYVAEMIKEVSDEYEKKLHKFDHETKQRIQKIDEKHKEEQENFNKSWKSDKLRPFMIPSVKLRNMKIQEKSLNSSGEYAKAKEIHKEIKILEQEEHKKAQEDANKQYNDEVQKLVQKQAEEKAEILKRRDYKRKLILSELEQQKREIKAHGTRNIPSAQEKRKQAQNSHFSNDFEPSKSKITREAEKRSKHLLPPIRPPMVNPVDWNSNQESDYSEDGDICVPKQKKVKRIRSNSQRIAHIPSNLLPEKKKKEIFSKSLKFNNDSSSNSYNDSDLYQGKSQMDSSRDEISSSTSIESDIPQITCSKIDAASTVAWEAHWESSSDNLLSNEENLNQNSTKNQYSSSIPVKNQVTQNASDSKMQQNFSIQLHQTDPSQISIEKESEKISHKSEILVDLPNNSDSQQLGFVVHKASSIYSPRSDQNLEFQSPSKGLMRISELNSSSKDSVKQFQAIQDKISTIEMINDSDPENKTLPISDILFQSKSSIVNNNTSIDIQNEINKMLNDDQNDSPSSNMSEVVNNQQDSIQEITNLLILDKNNIISEISEEESTEDTPFGTEMILSPQKERIVLNTEENLNFEREYSSKSENSETIHSNIPFSHDQIKDPVVLRSNNQVLPIIEAKSQQSDPNIIELSKKLESFIKTLDNKEQNPEIVEIPPPSKSTTVIITKQVPIQKRLSFNSQVLADEKPSLKISDVTFYSGNFDIFKEKSEEEEEEESTRALTIGGTFAQTAPDPVEPVVIDIGGEYEEEYEEEEQIHENTNENTKAKYVIQYNQRTPYFIFAPNNDIVYVDPQTARISARSIHVTPNQSLQMEKRFGPNSTRYYD</sequence>
<organism evidence="3 4">
    <name type="scientific">Trichomonas vaginalis (strain ATCC PRA-98 / G3)</name>
    <dbReference type="NCBI Taxonomy" id="412133"/>
    <lineage>
        <taxon>Eukaryota</taxon>
        <taxon>Metamonada</taxon>
        <taxon>Parabasalia</taxon>
        <taxon>Trichomonadida</taxon>
        <taxon>Trichomonadidae</taxon>
        <taxon>Trichomonas</taxon>
    </lineage>
</organism>
<feature type="region of interest" description="Disordered" evidence="2">
    <location>
        <begin position="267"/>
        <end position="339"/>
    </location>
</feature>
<evidence type="ECO:0000256" key="1">
    <source>
        <dbReference type="SAM" id="Coils"/>
    </source>
</evidence>
<feature type="compositionally biased region" description="Low complexity" evidence="2">
    <location>
        <begin position="381"/>
        <end position="395"/>
    </location>
</feature>
<dbReference type="AlphaFoldDB" id="A2EBT6"/>
<dbReference type="VEuPathDB" id="TrichDB:TVAGG3_0464330"/>
<protein>
    <submittedName>
        <fullName evidence="3">Uncharacterized protein</fullName>
    </submittedName>
</protein>
<feature type="compositionally biased region" description="Basic and acidic residues" evidence="2">
    <location>
        <begin position="296"/>
        <end position="308"/>
    </location>
</feature>
<evidence type="ECO:0000256" key="2">
    <source>
        <dbReference type="SAM" id="MobiDB-lite"/>
    </source>
</evidence>
<feature type="region of interest" description="Disordered" evidence="2">
    <location>
        <begin position="381"/>
        <end position="417"/>
    </location>
</feature>
<dbReference type="Proteomes" id="UP000001542">
    <property type="component" value="Unassembled WGS sequence"/>
</dbReference>
<dbReference type="PANTHER" id="PTHR47026">
    <property type="entry name" value="PIGMENTOSA GTPASE REGULATOR-LIKE PROTEIN, PUTATIVE-RELATED"/>
    <property type="match status" value="1"/>
</dbReference>
<dbReference type="EMBL" id="DS113348">
    <property type="protein sequence ID" value="EAY09898.1"/>
    <property type="molecule type" value="Genomic_DNA"/>
</dbReference>
<dbReference type="RefSeq" id="XP_001322121.1">
    <property type="nucleotide sequence ID" value="XM_001322086.1"/>
</dbReference>
<name>A2EBT6_TRIV3</name>
<dbReference type="SMR" id="A2EBT6"/>
<feature type="region of interest" description="Disordered" evidence="2">
    <location>
        <begin position="1"/>
        <end position="26"/>
    </location>
</feature>
<evidence type="ECO:0000313" key="3">
    <source>
        <dbReference type="EMBL" id="EAY09898.1"/>
    </source>
</evidence>
<keyword evidence="1" id="KW-0175">Coiled coil</keyword>
<accession>A2EBT6</accession>
<reference evidence="3" key="1">
    <citation type="submission" date="2006-10" db="EMBL/GenBank/DDBJ databases">
        <authorList>
            <person name="Amadeo P."/>
            <person name="Zhao Q."/>
            <person name="Wortman J."/>
            <person name="Fraser-Liggett C."/>
            <person name="Carlton J."/>
        </authorList>
    </citation>
    <scope>NUCLEOTIDE SEQUENCE</scope>
    <source>
        <strain evidence="3">G3</strain>
    </source>
</reference>
<dbReference type="PANTHER" id="PTHR47026:SF2">
    <property type="entry name" value="FLAGELLAR ASSOCIATED PROTEIN"/>
    <property type="match status" value="1"/>
</dbReference>
<reference evidence="3" key="2">
    <citation type="journal article" date="2007" name="Science">
        <title>Draft genome sequence of the sexually transmitted pathogen Trichomonas vaginalis.</title>
        <authorList>
            <person name="Carlton J.M."/>
            <person name="Hirt R.P."/>
            <person name="Silva J.C."/>
            <person name="Delcher A.L."/>
            <person name="Schatz M."/>
            <person name="Zhao Q."/>
            <person name="Wortman J.R."/>
            <person name="Bidwell S.L."/>
            <person name="Alsmark U.C.M."/>
            <person name="Besteiro S."/>
            <person name="Sicheritz-Ponten T."/>
            <person name="Noel C.J."/>
            <person name="Dacks J.B."/>
            <person name="Foster P.G."/>
            <person name="Simillion C."/>
            <person name="Van de Peer Y."/>
            <person name="Miranda-Saavedra D."/>
            <person name="Barton G.J."/>
            <person name="Westrop G.D."/>
            <person name="Mueller S."/>
            <person name="Dessi D."/>
            <person name="Fiori P.L."/>
            <person name="Ren Q."/>
            <person name="Paulsen I."/>
            <person name="Zhang H."/>
            <person name="Bastida-Corcuera F.D."/>
            <person name="Simoes-Barbosa A."/>
            <person name="Brown M.T."/>
            <person name="Hayes R.D."/>
            <person name="Mukherjee M."/>
            <person name="Okumura C.Y."/>
            <person name="Schneider R."/>
            <person name="Smith A.J."/>
            <person name="Vanacova S."/>
            <person name="Villalvazo M."/>
            <person name="Haas B.J."/>
            <person name="Pertea M."/>
            <person name="Feldblyum T.V."/>
            <person name="Utterback T.R."/>
            <person name="Shu C.L."/>
            <person name="Osoegawa K."/>
            <person name="de Jong P.J."/>
            <person name="Hrdy I."/>
            <person name="Horvathova L."/>
            <person name="Zubacova Z."/>
            <person name="Dolezal P."/>
            <person name="Malik S.B."/>
            <person name="Logsdon J.M. Jr."/>
            <person name="Henze K."/>
            <person name="Gupta A."/>
            <person name="Wang C.C."/>
            <person name="Dunne R.L."/>
            <person name="Upcroft J.A."/>
            <person name="Upcroft P."/>
            <person name="White O."/>
            <person name="Salzberg S.L."/>
            <person name="Tang P."/>
            <person name="Chiu C.-H."/>
            <person name="Lee Y.-S."/>
            <person name="Embley T.M."/>
            <person name="Coombs G.H."/>
            <person name="Mottram J.C."/>
            <person name="Tachezy J."/>
            <person name="Fraser-Liggett C.M."/>
            <person name="Johnson P.J."/>
        </authorList>
    </citation>
    <scope>NUCLEOTIDE SEQUENCE [LARGE SCALE GENOMIC DNA]</scope>
    <source>
        <strain evidence="3">G3</strain>
    </source>
</reference>
<evidence type="ECO:0000313" key="4">
    <source>
        <dbReference type="Proteomes" id="UP000001542"/>
    </source>
</evidence>
<gene>
    <name evidence="3" type="ORF">TVAG_374050</name>
</gene>